<proteinExistence type="predicted"/>
<organism evidence="1 2">
    <name type="scientific">Apilactobacillus micheneri</name>
    <dbReference type="NCBI Taxonomy" id="1899430"/>
    <lineage>
        <taxon>Bacteria</taxon>
        <taxon>Bacillati</taxon>
        <taxon>Bacillota</taxon>
        <taxon>Bacilli</taxon>
        <taxon>Lactobacillales</taxon>
        <taxon>Lactobacillaceae</taxon>
        <taxon>Apilactobacillus</taxon>
    </lineage>
</organism>
<dbReference type="Gene3D" id="1.10.260.40">
    <property type="entry name" value="lambda repressor-like DNA-binding domains"/>
    <property type="match status" value="1"/>
</dbReference>
<dbReference type="EMBL" id="QUAV01000006">
    <property type="protein sequence ID" value="TPR23116.1"/>
    <property type="molecule type" value="Genomic_DNA"/>
</dbReference>
<dbReference type="InterPro" id="IPR010982">
    <property type="entry name" value="Lambda_DNA-bd_dom_sf"/>
</dbReference>
<gene>
    <name evidence="1" type="ORF">DY114_07345</name>
</gene>
<dbReference type="Proteomes" id="UP000777560">
    <property type="component" value="Unassembled WGS sequence"/>
</dbReference>
<reference evidence="1 2" key="1">
    <citation type="submission" date="2018-08" db="EMBL/GenBank/DDBJ databases">
        <title>Comparative genomics of wild bee and flower associated Lactobacillus reveals potential adaptation to the bee host.</title>
        <authorList>
            <person name="Vuong H.Q."/>
            <person name="Mcfrederick Q.S."/>
        </authorList>
    </citation>
    <scope>NUCLEOTIDE SEQUENCE [LARGE SCALE GENOMIC DNA]</scope>
    <source>
        <strain evidence="1 2">HV_13</strain>
    </source>
</reference>
<evidence type="ECO:0000313" key="1">
    <source>
        <dbReference type="EMBL" id="TPR23116.1"/>
    </source>
</evidence>
<keyword evidence="2" id="KW-1185">Reference proteome</keyword>
<name>A0ABY2YWC9_9LACO</name>
<comment type="caution">
    <text evidence="1">The sequence shown here is derived from an EMBL/GenBank/DDBJ whole genome shotgun (WGS) entry which is preliminary data.</text>
</comment>
<sequence length="84" mass="10067">MRAKFTLKDWMYIRRMSVPQLAHKSKLNYRTIQYYISDEKHLQRAIYSNIASMAKALNVKVEDIYIDPDVDTKRKLSSYLDSKY</sequence>
<evidence type="ECO:0000313" key="2">
    <source>
        <dbReference type="Proteomes" id="UP000777560"/>
    </source>
</evidence>
<accession>A0ABY2YWC9</accession>
<protein>
    <submittedName>
        <fullName evidence="1">XRE family transcriptional regulator</fullName>
    </submittedName>
</protein>
<dbReference type="SUPFAM" id="SSF47413">
    <property type="entry name" value="lambda repressor-like DNA-binding domains"/>
    <property type="match status" value="1"/>
</dbReference>